<feature type="transmembrane region" description="Helical" evidence="6">
    <location>
        <begin position="40"/>
        <end position="57"/>
    </location>
</feature>
<keyword evidence="5 6" id="KW-0472">Membrane</keyword>
<protein>
    <submittedName>
        <fullName evidence="7">Polysaccharide biosynthesis protein</fullName>
    </submittedName>
</protein>
<feature type="transmembrane region" description="Helical" evidence="6">
    <location>
        <begin position="314"/>
        <end position="336"/>
    </location>
</feature>
<reference evidence="7 8" key="1">
    <citation type="journal article" date="2023" name="Antonie Van Leeuwenhoek">
        <title>Flavobacterium potami sp. nov., a multi-metal resistance genes harbouring bacterium isolated from shallow river silt.</title>
        <authorList>
            <person name="Li S."/>
            <person name="Mao S."/>
            <person name="Mu W."/>
            <person name="Guo B."/>
            <person name="Li C."/>
            <person name="Zhu Q."/>
            <person name="Hou X."/>
            <person name="Zhao Y."/>
            <person name="Wei S."/>
            <person name="Liu H."/>
            <person name="Liu A."/>
        </authorList>
    </citation>
    <scope>NUCLEOTIDE SEQUENCE [LARGE SCALE GENOMIC DNA]</scope>
    <source>
        <strain evidence="7 8">17A</strain>
    </source>
</reference>
<comment type="subcellular location">
    <subcellularLocation>
        <location evidence="1">Cell membrane</location>
        <topology evidence="1">Multi-pass membrane protein</topology>
    </subcellularLocation>
</comment>
<dbReference type="AlphaFoldDB" id="A0A9X1H725"/>
<feature type="transmembrane region" description="Helical" evidence="6">
    <location>
        <begin position="115"/>
        <end position="132"/>
    </location>
</feature>
<proteinExistence type="predicted"/>
<gene>
    <name evidence="7" type="ORF">K6T82_02390</name>
</gene>
<feature type="transmembrane region" description="Helical" evidence="6">
    <location>
        <begin position="407"/>
        <end position="431"/>
    </location>
</feature>
<keyword evidence="8" id="KW-1185">Reference proteome</keyword>
<dbReference type="GO" id="GO:0005886">
    <property type="term" value="C:plasma membrane"/>
    <property type="evidence" value="ECO:0007669"/>
    <property type="project" value="UniProtKB-SubCell"/>
</dbReference>
<organism evidence="7 8">
    <name type="scientific">Flavobacterium potami</name>
    <dbReference type="NCBI Taxonomy" id="2872310"/>
    <lineage>
        <taxon>Bacteria</taxon>
        <taxon>Pseudomonadati</taxon>
        <taxon>Bacteroidota</taxon>
        <taxon>Flavobacteriia</taxon>
        <taxon>Flavobacteriales</taxon>
        <taxon>Flavobacteriaceae</taxon>
        <taxon>Flavobacterium</taxon>
    </lineage>
</organism>
<evidence type="ECO:0000256" key="6">
    <source>
        <dbReference type="SAM" id="Phobius"/>
    </source>
</evidence>
<evidence type="ECO:0000256" key="2">
    <source>
        <dbReference type="ARBA" id="ARBA00022475"/>
    </source>
</evidence>
<dbReference type="Proteomes" id="UP001139366">
    <property type="component" value="Unassembled WGS sequence"/>
</dbReference>
<dbReference type="InterPro" id="IPR050833">
    <property type="entry name" value="Poly_Biosynth_Transport"/>
</dbReference>
<evidence type="ECO:0000256" key="3">
    <source>
        <dbReference type="ARBA" id="ARBA00022692"/>
    </source>
</evidence>
<feature type="transmembrane region" description="Helical" evidence="6">
    <location>
        <begin position="246"/>
        <end position="267"/>
    </location>
</feature>
<evidence type="ECO:0000256" key="1">
    <source>
        <dbReference type="ARBA" id="ARBA00004651"/>
    </source>
</evidence>
<comment type="caution">
    <text evidence="7">The sequence shown here is derived from an EMBL/GenBank/DDBJ whole genome shotgun (WGS) entry which is preliminary data.</text>
</comment>
<dbReference type="PANTHER" id="PTHR30250:SF11">
    <property type="entry name" value="O-ANTIGEN TRANSPORTER-RELATED"/>
    <property type="match status" value="1"/>
</dbReference>
<feature type="transmembrane region" description="Helical" evidence="6">
    <location>
        <begin position="356"/>
        <end position="374"/>
    </location>
</feature>
<evidence type="ECO:0000313" key="7">
    <source>
        <dbReference type="EMBL" id="MBZ4033596.1"/>
    </source>
</evidence>
<sequence length="438" mass="48153">MNVIKPTFLKDTLIKLKQHPKYETVINWGKLISVTGSAQILIQALGFASGILVIRLLPVEEYALYTLANTMLGTMTILADGGISTGIMSQGAKVWQDKEKLGAVLATGLRLRRKFAVGSLLVATPVLMYLLLHNNASWLSTILIVGALIPAFFAALSDSLLEIVPKLHQDIVPLQKNQVSVGIVRFLLLGLTMFIFPWAFIALLANGIPRVIGNIKLRKIAEVFADKTQKSDPEVEKEVMQIVKRILPGAIYFCISGQITIWLISVFGNTTAVAQLGALGRLAVLLNIINVLINTLIVPRFARLEPKRNDLLKKVFYTVCLIVLLSGVLLLLVALFPDQILMVLGNAYKGLSYEMILSVLIGCINLGISIFISLSSSRGWVINPFLTMGFNIFGTIFPLFFVDVSTITGVLMLSLFSAVWGLLIYGTFTFLQIFKLDK</sequence>
<evidence type="ECO:0000313" key="8">
    <source>
        <dbReference type="Proteomes" id="UP001139366"/>
    </source>
</evidence>
<feature type="transmembrane region" description="Helical" evidence="6">
    <location>
        <begin position="183"/>
        <end position="208"/>
    </location>
</feature>
<keyword evidence="2" id="KW-1003">Cell membrane</keyword>
<dbReference type="RefSeq" id="WP_223704412.1">
    <property type="nucleotide sequence ID" value="NZ_JAINUY010000001.1"/>
</dbReference>
<feature type="transmembrane region" description="Helical" evidence="6">
    <location>
        <begin position="139"/>
        <end position="157"/>
    </location>
</feature>
<evidence type="ECO:0000256" key="5">
    <source>
        <dbReference type="ARBA" id="ARBA00023136"/>
    </source>
</evidence>
<accession>A0A9X1H725</accession>
<dbReference type="EMBL" id="JAINUY010000001">
    <property type="protein sequence ID" value="MBZ4033596.1"/>
    <property type="molecule type" value="Genomic_DNA"/>
</dbReference>
<dbReference type="PANTHER" id="PTHR30250">
    <property type="entry name" value="PST FAMILY PREDICTED COLANIC ACID TRANSPORTER"/>
    <property type="match status" value="1"/>
</dbReference>
<evidence type="ECO:0000256" key="4">
    <source>
        <dbReference type="ARBA" id="ARBA00022989"/>
    </source>
</evidence>
<keyword evidence="4 6" id="KW-1133">Transmembrane helix</keyword>
<keyword evidence="3 6" id="KW-0812">Transmembrane</keyword>
<feature type="transmembrane region" description="Helical" evidence="6">
    <location>
        <begin position="279"/>
        <end position="302"/>
    </location>
</feature>
<name>A0A9X1H725_9FLAO</name>
<feature type="transmembrane region" description="Helical" evidence="6">
    <location>
        <begin position="381"/>
        <end position="401"/>
    </location>
</feature>